<dbReference type="GO" id="GO:0006351">
    <property type="term" value="P:DNA-templated transcription"/>
    <property type="evidence" value="ECO:0007669"/>
    <property type="project" value="InterPro"/>
</dbReference>
<reference evidence="9" key="1">
    <citation type="submission" date="2021-03" db="EMBL/GenBank/DDBJ databases">
        <title>Revisited historic fungal species revealed as producer of novel bioactive compounds through whole genome sequencing and comparative genomics.</title>
        <authorList>
            <person name="Vignolle G.A."/>
            <person name="Hochenegger N."/>
            <person name="Mach R.L."/>
            <person name="Mach-Aigner A.R."/>
            <person name="Javad Rahimi M."/>
            <person name="Salim K.A."/>
            <person name="Chan C.M."/>
            <person name="Lim L.B.L."/>
            <person name="Cai F."/>
            <person name="Druzhinina I.S."/>
            <person name="U'Ren J.M."/>
            <person name="Derntl C."/>
        </authorList>
    </citation>
    <scope>NUCLEOTIDE SEQUENCE</scope>
    <source>
        <strain evidence="9">TUCIM 5799</strain>
    </source>
</reference>
<dbReference type="Gene3D" id="4.10.240.10">
    <property type="entry name" value="Zn(2)-C6 fungal-type DNA-binding domain"/>
    <property type="match status" value="1"/>
</dbReference>
<dbReference type="PANTHER" id="PTHR31944">
    <property type="entry name" value="HEME-RESPONSIVE ZINC FINGER TRANSCRIPTION FACTOR HAP1"/>
    <property type="match status" value="1"/>
</dbReference>
<evidence type="ECO:0000259" key="8">
    <source>
        <dbReference type="PROSITE" id="PS50048"/>
    </source>
</evidence>
<protein>
    <recommendedName>
        <fullName evidence="8">Zn(2)-C6 fungal-type domain-containing protein</fullName>
    </recommendedName>
</protein>
<feature type="compositionally biased region" description="Basic and acidic residues" evidence="7">
    <location>
        <begin position="177"/>
        <end position="187"/>
    </location>
</feature>
<dbReference type="AlphaFoldDB" id="A0A9Q0AJ05"/>
<evidence type="ECO:0000313" key="10">
    <source>
        <dbReference type="Proteomes" id="UP000829685"/>
    </source>
</evidence>
<sequence>MQAPRRQQRRRPPRSCAECRRRKIKCDRDQPCSQCVLSNGRCLYDGGAGNTTSQHQRRPRLSVPSSGSGFGAVPSSRGSRTGTAGPHPHQRQPAAVSQAPPPLTVSLTEVQRYHDQPSSRPSINPDGRREGEVHDDALGGQLTRRLQSLEEWLSKYAAEVAAATGMASNLASSRSDNCSHEHGDNNDGYHMAEAGLEGGDQLVLHKSRLFGQTHWTNAVHEFKRIAAFMRNEARSSLETATTTTANTAASVQQVRALLQQCKNLSKTLKTTRPGRFLSHPESVAYTRDAADHLARLYISHFESVFRILHVPSFWSEWENYWADPAAAMDVTTLRVQLVVAIGSELSGDEQPSSSSRDVRQTACRWVFAAQDWLAAPLEKDRLSLDCIQIQCLLMLARQVLSIGSDLSWVAMGTLLRCAIQLGLHRDPKHFPSMSLLEAEVRKRLWATILELNIQTSLDSGTPPGISHGDFDTGPPSNVNDDDLDASTTARTLKQQPDRVTTQTSLQRFLLRNLPDRLEMLHCMNGIDKTLKDEDVLSLSARIGKACRECVPYCQPMQSESEVAETERNEADIAIFRRATAQFLLRRFLLVLHRPLAGRINENALYYHSRKVSFDTAAALLKPVNSTNATFSRLMIRGGGMFRSCLNHISLALASELLIEIGNVGEEGEKGGSSAYRQLLEDAVKEVRDLWAERLRRGDTNVRLHMKLSIVLGMVEKEEDEEERGARGRTGGGGDVGISTQQRMTKSAQESLETCIRLIKRSFSDWSITGSEGRAVDEPMHLTDYSFDLGDDTFRTSELGVGLAGGGEFSSNALLF</sequence>
<evidence type="ECO:0000256" key="6">
    <source>
        <dbReference type="ARBA" id="ARBA00023242"/>
    </source>
</evidence>
<keyword evidence="6" id="KW-0539">Nucleus</keyword>
<dbReference type="GO" id="GO:0000978">
    <property type="term" value="F:RNA polymerase II cis-regulatory region sequence-specific DNA binding"/>
    <property type="evidence" value="ECO:0007669"/>
    <property type="project" value="TreeGrafter"/>
</dbReference>
<evidence type="ECO:0000256" key="7">
    <source>
        <dbReference type="SAM" id="MobiDB-lite"/>
    </source>
</evidence>
<dbReference type="InterPro" id="IPR051430">
    <property type="entry name" value="Fungal_TF_Env_Response"/>
</dbReference>
<keyword evidence="1" id="KW-0479">Metal-binding</keyword>
<dbReference type="Proteomes" id="UP000829685">
    <property type="component" value="Unassembled WGS sequence"/>
</dbReference>
<dbReference type="GO" id="GO:0008270">
    <property type="term" value="F:zinc ion binding"/>
    <property type="evidence" value="ECO:0007669"/>
    <property type="project" value="InterPro"/>
</dbReference>
<dbReference type="InterPro" id="IPR007219">
    <property type="entry name" value="XnlR_reg_dom"/>
</dbReference>
<dbReference type="Pfam" id="PF00172">
    <property type="entry name" value="Zn_clus"/>
    <property type="match status" value="1"/>
</dbReference>
<dbReference type="PROSITE" id="PS00463">
    <property type="entry name" value="ZN2_CY6_FUNGAL_1"/>
    <property type="match status" value="1"/>
</dbReference>
<accession>A0A9Q0AJ05</accession>
<keyword evidence="3" id="KW-0805">Transcription regulation</keyword>
<dbReference type="OrthoDB" id="4337792at2759"/>
<evidence type="ECO:0000256" key="4">
    <source>
        <dbReference type="ARBA" id="ARBA00023125"/>
    </source>
</evidence>
<dbReference type="InterPro" id="IPR001138">
    <property type="entry name" value="Zn2Cys6_DnaBD"/>
</dbReference>
<evidence type="ECO:0000256" key="5">
    <source>
        <dbReference type="ARBA" id="ARBA00023163"/>
    </source>
</evidence>
<dbReference type="SUPFAM" id="SSF57701">
    <property type="entry name" value="Zn2/Cys6 DNA-binding domain"/>
    <property type="match status" value="1"/>
</dbReference>
<dbReference type="GO" id="GO:0001228">
    <property type="term" value="F:DNA-binding transcription activator activity, RNA polymerase II-specific"/>
    <property type="evidence" value="ECO:0007669"/>
    <property type="project" value="TreeGrafter"/>
</dbReference>
<evidence type="ECO:0000313" key="9">
    <source>
        <dbReference type="EMBL" id="KAI1856009.1"/>
    </source>
</evidence>
<dbReference type="PROSITE" id="PS50048">
    <property type="entry name" value="ZN2_CY6_FUNGAL_2"/>
    <property type="match status" value="1"/>
</dbReference>
<dbReference type="SMART" id="SM00906">
    <property type="entry name" value="Fungal_trans"/>
    <property type="match status" value="1"/>
</dbReference>
<dbReference type="CDD" id="cd00067">
    <property type="entry name" value="GAL4"/>
    <property type="match status" value="1"/>
</dbReference>
<dbReference type="GO" id="GO:0005634">
    <property type="term" value="C:nucleus"/>
    <property type="evidence" value="ECO:0007669"/>
    <property type="project" value="TreeGrafter"/>
</dbReference>
<evidence type="ECO:0000256" key="1">
    <source>
        <dbReference type="ARBA" id="ARBA00022723"/>
    </source>
</evidence>
<keyword evidence="10" id="KW-1185">Reference proteome</keyword>
<name>A0A9Q0AJ05_9PEZI</name>
<gene>
    <name evidence="9" type="ORF">JX265_011906</name>
</gene>
<feature type="domain" description="Zn(2)-C6 fungal-type" evidence="8">
    <location>
        <begin position="15"/>
        <end position="44"/>
    </location>
</feature>
<dbReference type="InterPro" id="IPR036864">
    <property type="entry name" value="Zn2-C6_fun-type_DNA-bd_sf"/>
</dbReference>
<dbReference type="SMART" id="SM00066">
    <property type="entry name" value="GAL4"/>
    <property type="match status" value="1"/>
</dbReference>
<feature type="compositionally biased region" description="Basic and acidic residues" evidence="7">
    <location>
        <begin position="126"/>
        <end position="137"/>
    </location>
</feature>
<keyword evidence="2" id="KW-0862">Zinc</keyword>
<feature type="compositionally biased region" description="Basic residues" evidence="7">
    <location>
        <begin position="1"/>
        <end position="13"/>
    </location>
</feature>
<dbReference type="EMBL" id="JAFIMR010000047">
    <property type="protein sequence ID" value="KAI1856009.1"/>
    <property type="molecule type" value="Genomic_DNA"/>
</dbReference>
<comment type="caution">
    <text evidence="9">The sequence shown here is derived from an EMBL/GenBank/DDBJ whole genome shotgun (WGS) entry which is preliminary data.</text>
</comment>
<proteinExistence type="predicted"/>
<feature type="region of interest" description="Disordered" evidence="7">
    <location>
        <begin position="49"/>
        <end position="138"/>
    </location>
</feature>
<keyword evidence="5" id="KW-0804">Transcription</keyword>
<dbReference type="PANTHER" id="PTHR31944:SF131">
    <property type="entry name" value="HEME-RESPONSIVE ZINC FINGER TRANSCRIPTION FACTOR HAP1"/>
    <property type="match status" value="1"/>
</dbReference>
<keyword evidence="4" id="KW-0238">DNA-binding</keyword>
<feature type="region of interest" description="Disordered" evidence="7">
    <location>
        <begin position="459"/>
        <end position="484"/>
    </location>
</feature>
<dbReference type="Pfam" id="PF04082">
    <property type="entry name" value="Fungal_trans"/>
    <property type="match status" value="1"/>
</dbReference>
<feature type="region of interest" description="Disordered" evidence="7">
    <location>
        <begin position="718"/>
        <end position="738"/>
    </location>
</feature>
<evidence type="ECO:0000256" key="2">
    <source>
        <dbReference type="ARBA" id="ARBA00022833"/>
    </source>
</evidence>
<feature type="region of interest" description="Disordered" evidence="7">
    <location>
        <begin position="171"/>
        <end position="193"/>
    </location>
</feature>
<dbReference type="CDD" id="cd12148">
    <property type="entry name" value="fungal_TF_MHR"/>
    <property type="match status" value="1"/>
</dbReference>
<organism evidence="9 10">
    <name type="scientific">Neoarthrinium moseri</name>
    <dbReference type="NCBI Taxonomy" id="1658444"/>
    <lineage>
        <taxon>Eukaryota</taxon>
        <taxon>Fungi</taxon>
        <taxon>Dikarya</taxon>
        <taxon>Ascomycota</taxon>
        <taxon>Pezizomycotina</taxon>
        <taxon>Sordariomycetes</taxon>
        <taxon>Xylariomycetidae</taxon>
        <taxon>Amphisphaeriales</taxon>
        <taxon>Apiosporaceae</taxon>
        <taxon>Neoarthrinium</taxon>
    </lineage>
</organism>
<feature type="region of interest" description="Disordered" evidence="7">
    <location>
        <begin position="1"/>
        <end position="20"/>
    </location>
</feature>
<evidence type="ECO:0000256" key="3">
    <source>
        <dbReference type="ARBA" id="ARBA00023015"/>
    </source>
</evidence>